<feature type="compositionally biased region" description="Basic and acidic residues" evidence="1">
    <location>
        <begin position="86"/>
        <end position="97"/>
    </location>
</feature>
<feature type="non-terminal residue" evidence="2">
    <location>
        <position position="1"/>
    </location>
</feature>
<dbReference type="Proteomes" id="UP000824890">
    <property type="component" value="Unassembled WGS sequence"/>
</dbReference>
<proteinExistence type="predicted"/>
<comment type="caution">
    <text evidence="2">The sequence shown here is derived from an EMBL/GenBank/DDBJ whole genome shotgun (WGS) entry which is preliminary data.</text>
</comment>
<keyword evidence="3" id="KW-1185">Reference proteome</keyword>
<evidence type="ECO:0000313" key="3">
    <source>
        <dbReference type="Proteomes" id="UP000824890"/>
    </source>
</evidence>
<reference evidence="2 3" key="1">
    <citation type="submission" date="2021-05" db="EMBL/GenBank/DDBJ databases">
        <title>Genome Assembly of Synthetic Allotetraploid Brassica napus Reveals Homoeologous Exchanges between Subgenomes.</title>
        <authorList>
            <person name="Davis J.T."/>
        </authorList>
    </citation>
    <scope>NUCLEOTIDE SEQUENCE [LARGE SCALE GENOMIC DNA]</scope>
    <source>
        <strain evidence="3">cv. Da-Ae</strain>
        <tissue evidence="2">Seedling</tissue>
    </source>
</reference>
<accession>A0ABQ7X8W4</accession>
<feature type="region of interest" description="Disordered" evidence="1">
    <location>
        <begin position="1"/>
        <end position="109"/>
    </location>
</feature>
<sequence length="109" mass="12331">QTETTTDEVEIQEAAPLDPEGGNQGEPPVSEEVHDQEEHHDQEEEVEDQNQNLEEQTETTTDEVEIQEAAPLDPEGGNQGEPPVSEEVHDQEEHHDQEEEVEDQNQNLE</sequence>
<name>A0ABQ7X8W4_BRANA</name>
<organism evidence="2 3">
    <name type="scientific">Brassica napus</name>
    <name type="common">Rape</name>
    <dbReference type="NCBI Taxonomy" id="3708"/>
    <lineage>
        <taxon>Eukaryota</taxon>
        <taxon>Viridiplantae</taxon>
        <taxon>Streptophyta</taxon>
        <taxon>Embryophyta</taxon>
        <taxon>Tracheophyta</taxon>
        <taxon>Spermatophyta</taxon>
        <taxon>Magnoliopsida</taxon>
        <taxon>eudicotyledons</taxon>
        <taxon>Gunneridae</taxon>
        <taxon>Pentapetalae</taxon>
        <taxon>rosids</taxon>
        <taxon>malvids</taxon>
        <taxon>Brassicales</taxon>
        <taxon>Brassicaceae</taxon>
        <taxon>Brassiceae</taxon>
        <taxon>Brassica</taxon>
    </lineage>
</organism>
<dbReference type="EMBL" id="JAGKQM010001109">
    <property type="protein sequence ID" value="KAH0852366.1"/>
    <property type="molecule type" value="Genomic_DNA"/>
</dbReference>
<feature type="non-terminal residue" evidence="2">
    <location>
        <position position="109"/>
    </location>
</feature>
<evidence type="ECO:0000313" key="2">
    <source>
        <dbReference type="EMBL" id="KAH0852366.1"/>
    </source>
</evidence>
<feature type="compositionally biased region" description="Basic and acidic residues" evidence="1">
    <location>
        <begin position="31"/>
        <end position="42"/>
    </location>
</feature>
<feature type="compositionally biased region" description="Acidic residues" evidence="1">
    <location>
        <begin position="1"/>
        <end position="11"/>
    </location>
</feature>
<protein>
    <submittedName>
        <fullName evidence="2">Uncharacterized protein</fullName>
    </submittedName>
</protein>
<evidence type="ECO:0000256" key="1">
    <source>
        <dbReference type="SAM" id="MobiDB-lite"/>
    </source>
</evidence>
<gene>
    <name evidence="2" type="ORF">HID58_094068</name>
</gene>
<feature type="compositionally biased region" description="Acidic residues" evidence="1">
    <location>
        <begin position="55"/>
        <end position="66"/>
    </location>
</feature>